<dbReference type="OrthoDB" id="1119469at2"/>
<organism evidence="2 3">
    <name type="scientific">Marinifilum breve</name>
    <dbReference type="NCBI Taxonomy" id="2184082"/>
    <lineage>
        <taxon>Bacteria</taxon>
        <taxon>Pseudomonadati</taxon>
        <taxon>Bacteroidota</taxon>
        <taxon>Bacteroidia</taxon>
        <taxon>Marinilabiliales</taxon>
        <taxon>Marinifilaceae</taxon>
    </lineage>
</organism>
<dbReference type="RefSeq" id="WP_110358752.1">
    <property type="nucleotide sequence ID" value="NZ_QFLI01000001.1"/>
</dbReference>
<sequence>MLNNIIRLIIAGILLLGSIFLFINSFIGLGVLAVLLSGLFVLTHFKNEKNLIAFYFLRKNKFESAGKVLAGVKHPERMIKSQEAYYYYLSGLIFSQEHKNNQAEKQFKKALNIGLRMKTDKAVANLNLSGIYLSRRNKKLSKYYLQEAKNLDKQKMLAAQIKEIEHMMKRI</sequence>
<dbReference type="Gene3D" id="1.25.40.10">
    <property type="entry name" value="Tetratricopeptide repeat domain"/>
    <property type="match status" value="1"/>
</dbReference>
<dbReference type="SUPFAM" id="SSF81901">
    <property type="entry name" value="HCP-like"/>
    <property type="match status" value="1"/>
</dbReference>
<evidence type="ECO:0000313" key="3">
    <source>
        <dbReference type="Proteomes" id="UP000248079"/>
    </source>
</evidence>
<evidence type="ECO:0008006" key="4">
    <source>
        <dbReference type="Google" id="ProtNLM"/>
    </source>
</evidence>
<proteinExistence type="predicted"/>
<gene>
    <name evidence="2" type="ORF">DF185_00415</name>
</gene>
<dbReference type="InterPro" id="IPR011990">
    <property type="entry name" value="TPR-like_helical_dom_sf"/>
</dbReference>
<accession>A0A2V4A1U5</accession>
<name>A0A2V4A1U5_9BACT</name>
<evidence type="ECO:0000313" key="2">
    <source>
        <dbReference type="EMBL" id="PXY02591.1"/>
    </source>
</evidence>
<reference evidence="2 3" key="1">
    <citation type="submission" date="2018-05" db="EMBL/GenBank/DDBJ databases">
        <title>Marinifilum breve JC075T sp. nov., a marine bacterium isolated from Yongle Blue Hole in the South China Sea.</title>
        <authorList>
            <person name="Fu T."/>
        </authorList>
    </citation>
    <scope>NUCLEOTIDE SEQUENCE [LARGE SCALE GENOMIC DNA]</scope>
    <source>
        <strain evidence="2 3">JC075</strain>
    </source>
</reference>
<evidence type="ECO:0000256" key="1">
    <source>
        <dbReference type="SAM" id="Phobius"/>
    </source>
</evidence>
<feature type="transmembrane region" description="Helical" evidence="1">
    <location>
        <begin position="12"/>
        <end position="42"/>
    </location>
</feature>
<keyword evidence="1" id="KW-0472">Membrane</keyword>
<keyword evidence="1" id="KW-1133">Transmembrane helix</keyword>
<dbReference type="AlphaFoldDB" id="A0A2V4A1U5"/>
<keyword evidence="3" id="KW-1185">Reference proteome</keyword>
<keyword evidence="1" id="KW-0812">Transmembrane</keyword>
<dbReference type="Proteomes" id="UP000248079">
    <property type="component" value="Unassembled WGS sequence"/>
</dbReference>
<protein>
    <recommendedName>
        <fullName evidence="4">DUF2892 domain-containing protein</fullName>
    </recommendedName>
</protein>
<dbReference type="EMBL" id="QFLI01000001">
    <property type="protein sequence ID" value="PXY02591.1"/>
    <property type="molecule type" value="Genomic_DNA"/>
</dbReference>
<comment type="caution">
    <text evidence="2">The sequence shown here is derived from an EMBL/GenBank/DDBJ whole genome shotgun (WGS) entry which is preliminary data.</text>
</comment>